<dbReference type="EMBL" id="WSZM01000349">
    <property type="protein sequence ID" value="KAF4034799.1"/>
    <property type="molecule type" value="Genomic_DNA"/>
</dbReference>
<evidence type="ECO:0000313" key="1">
    <source>
        <dbReference type="EMBL" id="KAF4034799.1"/>
    </source>
</evidence>
<reference evidence="1" key="1">
    <citation type="submission" date="2020-04" db="EMBL/GenBank/DDBJ databases">
        <title>Hybrid Assembly of Korean Phytophthora infestans isolates.</title>
        <authorList>
            <person name="Prokchorchik M."/>
            <person name="Lee Y."/>
            <person name="Seo J."/>
            <person name="Cho J.-H."/>
            <person name="Park Y.-E."/>
            <person name="Jang D.-C."/>
            <person name="Im J.-S."/>
            <person name="Choi J.-G."/>
            <person name="Park H.-J."/>
            <person name="Lee G.-B."/>
            <person name="Lee Y.-G."/>
            <person name="Hong S.-Y."/>
            <person name="Cho K."/>
            <person name="Sohn K.H."/>
        </authorList>
    </citation>
    <scope>NUCLEOTIDE SEQUENCE</scope>
    <source>
        <strain evidence="1">KR_1_A1</strain>
    </source>
</reference>
<dbReference type="AlphaFoldDB" id="A0A833T095"/>
<keyword evidence="2" id="KW-1185">Reference proteome</keyword>
<sequence length="77" mass="8581">MCRWVCSSWEALSAETIQNGYKKCDLRLDTDCLAAASLVEELQRLSLVGSSTDEDHDFDRRLTAEEDDNVSADIAVV</sequence>
<organism evidence="1 2">
    <name type="scientific">Phytophthora infestans</name>
    <name type="common">Potato late blight agent</name>
    <name type="synonym">Botrytis infestans</name>
    <dbReference type="NCBI Taxonomy" id="4787"/>
    <lineage>
        <taxon>Eukaryota</taxon>
        <taxon>Sar</taxon>
        <taxon>Stramenopiles</taxon>
        <taxon>Oomycota</taxon>
        <taxon>Peronosporomycetes</taxon>
        <taxon>Peronosporales</taxon>
        <taxon>Peronosporaceae</taxon>
        <taxon>Phytophthora</taxon>
    </lineage>
</organism>
<comment type="caution">
    <text evidence="1">The sequence shown here is derived from an EMBL/GenBank/DDBJ whole genome shotgun (WGS) entry which is preliminary data.</text>
</comment>
<evidence type="ECO:0000313" key="2">
    <source>
        <dbReference type="Proteomes" id="UP000602510"/>
    </source>
</evidence>
<dbReference type="Proteomes" id="UP000602510">
    <property type="component" value="Unassembled WGS sequence"/>
</dbReference>
<accession>A0A833T095</accession>
<evidence type="ECO:0008006" key="3">
    <source>
        <dbReference type="Google" id="ProtNLM"/>
    </source>
</evidence>
<gene>
    <name evidence="1" type="ORF">GN244_ATG13253</name>
</gene>
<proteinExistence type="predicted"/>
<name>A0A833T095_PHYIN</name>
<protein>
    <recommendedName>
        <fullName evidence="3">DDE-1 domain-containing protein</fullName>
    </recommendedName>
</protein>